<dbReference type="Proteomes" id="UP001196413">
    <property type="component" value="Unassembled WGS sequence"/>
</dbReference>
<protein>
    <submittedName>
        <fullName evidence="2">Uncharacterized protein</fullName>
    </submittedName>
</protein>
<proteinExistence type="predicted"/>
<feature type="compositionally biased region" description="Polar residues" evidence="1">
    <location>
        <begin position="41"/>
        <end position="56"/>
    </location>
</feature>
<feature type="region of interest" description="Disordered" evidence="1">
    <location>
        <begin position="38"/>
        <end position="92"/>
    </location>
</feature>
<organism evidence="2 3">
    <name type="scientific">Parelaphostrongylus tenuis</name>
    <name type="common">Meningeal worm</name>
    <dbReference type="NCBI Taxonomy" id="148309"/>
    <lineage>
        <taxon>Eukaryota</taxon>
        <taxon>Metazoa</taxon>
        <taxon>Ecdysozoa</taxon>
        <taxon>Nematoda</taxon>
        <taxon>Chromadorea</taxon>
        <taxon>Rhabditida</taxon>
        <taxon>Rhabditina</taxon>
        <taxon>Rhabditomorpha</taxon>
        <taxon>Strongyloidea</taxon>
        <taxon>Metastrongylidae</taxon>
        <taxon>Parelaphostrongylus</taxon>
    </lineage>
</organism>
<reference evidence="2" key="1">
    <citation type="submission" date="2021-06" db="EMBL/GenBank/DDBJ databases">
        <title>Parelaphostrongylus tenuis whole genome reference sequence.</title>
        <authorList>
            <person name="Garwood T.J."/>
            <person name="Larsen P.A."/>
            <person name="Fountain-Jones N.M."/>
            <person name="Garbe J.R."/>
            <person name="Macchietto M.G."/>
            <person name="Kania S.A."/>
            <person name="Gerhold R.W."/>
            <person name="Richards J.E."/>
            <person name="Wolf T.M."/>
        </authorList>
    </citation>
    <scope>NUCLEOTIDE SEQUENCE</scope>
    <source>
        <strain evidence="2">MNPRO001-30</strain>
        <tissue evidence="2">Meninges</tissue>
    </source>
</reference>
<evidence type="ECO:0000313" key="2">
    <source>
        <dbReference type="EMBL" id="KAJ1359525.1"/>
    </source>
</evidence>
<gene>
    <name evidence="2" type="ORF">KIN20_018282</name>
</gene>
<sequence>MTDYDYTTRATTCVSILLRSHRFGSKFLLHGYVGSEGLLSHNHSTGHTPSPAPQSTRSRRLSRPSDIPLIEDSTKHNEKPRNSIRASQYKAQ</sequence>
<evidence type="ECO:0000256" key="1">
    <source>
        <dbReference type="SAM" id="MobiDB-lite"/>
    </source>
</evidence>
<comment type="caution">
    <text evidence="2">The sequence shown here is derived from an EMBL/GenBank/DDBJ whole genome shotgun (WGS) entry which is preliminary data.</text>
</comment>
<name>A0AAD5MJP1_PARTN</name>
<dbReference type="EMBL" id="JAHQIW010003643">
    <property type="protein sequence ID" value="KAJ1359525.1"/>
    <property type="molecule type" value="Genomic_DNA"/>
</dbReference>
<keyword evidence="3" id="KW-1185">Reference proteome</keyword>
<evidence type="ECO:0000313" key="3">
    <source>
        <dbReference type="Proteomes" id="UP001196413"/>
    </source>
</evidence>
<accession>A0AAD5MJP1</accession>
<feature type="compositionally biased region" description="Basic and acidic residues" evidence="1">
    <location>
        <begin position="72"/>
        <end position="81"/>
    </location>
</feature>
<dbReference type="AlphaFoldDB" id="A0AAD5MJP1"/>